<dbReference type="InterPro" id="IPR001680">
    <property type="entry name" value="WD40_rpt"/>
</dbReference>
<feature type="repeat" description="WD" evidence="3">
    <location>
        <begin position="669"/>
        <end position="710"/>
    </location>
</feature>
<evidence type="ECO:0000259" key="4">
    <source>
        <dbReference type="Pfam" id="PF04192"/>
    </source>
</evidence>
<dbReference type="Gene3D" id="2.130.10.10">
    <property type="entry name" value="YVTN repeat-like/Quinoprotein amine dehydrogenase"/>
    <property type="match status" value="2"/>
</dbReference>
<dbReference type="RefSeq" id="NP_984941.2">
    <property type="nucleotide sequence ID" value="NM_210295.2"/>
</dbReference>
<dbReference type="AlphaFoldDB" id="Q757D2"/>
<evidence type="ECO:0000259" key="5">
    <source>
        <dbReference type="Pfam" id="PF25171"/>
    </source>
</evidence>
<gene>
    <name evidence="6" type="ORF">AGOS_AER081C</name>
</gene>
<dbReference type="PROSITE" id="PS00678">
    <property type="entry name" value="WD_REPEATS_1"/>
    <property type="match status" value="1"/>
</dbReference>
<dbReference type="InterPro" id="IPR007319">
    <property type="entry name" value="WDR36/Utp21_C"/>
</dbReference>
<dbReference type="InterPro" id="IPR036322">
    <property type="entry name" value="WD40_repeat_dom_sf"/>
</dbReference>
<dbReference type="OMA" id="CIYAWRA"/>
<dbReference type="InterPro" id="IPR019775">
    <property type="entry name" value="WD40_repeat_CS"/>
</dbReference>
<feature type="domain" description="WDR36/Utp21 C-terminal" evidence="4">
    <location>
        <begin position="798"/>
        <end position="1020"/>
    </location>
</feature>
<dbReference type="PANTHER" id="PTHR22840">
    <property type="entry name" value="WD REPEAT-CONTAINING PROTEIN 36"/>
    <property type="match status" value="1"/>
</dbReference>
<evidence type="ECO:0000313" key="7">
    <source>
        <dbReference type="Proteomes" id="UP000000591"/>
    </source>
</evidence>
<dbReference type="KEGG" id="ago:AGOS_AER081C"/>
<keyword evidence="7" id="KW-1185">Reference proteome</keyword>
<accession>Q757D2</accession>
<dbReference type="Pfam" id="PF25168">
    <property type="entry name" value="Beta-prop_WDR36-Utp21_2nd"/>
    <property type="match status" value="1"/>
</dbReference>
<feature type="domain" description="WDR36/Utp21 N-terminal" evidence="5">
    <location>
        <begin position="139"/>
        <end position="413"/>
    </location>
</feature>
<dbReference type="GO" id="GO:0034388">
    <property type="term" value="C:Pwp2p-containing subcomplex of 90S preribosome"/>
    <property type="evidence" value="ECO:0000318"/>
    <property type="project" value="GO_Central"/>
</dbReference>
<dbReference type="Pfam" id="PF25171">
    <property type="entry name" value="Beta-prop_WDR36-Utp21_1st"/>
    <property type="match status" value="1"/>
</dbReference>
<organism evidence="6 7">
    <name type="scientific">Eremothecium gossypii (strain ATCC 10895 / CBS 109.51 / FGSC 9923 / NRRL Y-1056)</name>
    <name type="common">Yeast</name>
    <name type="synonym">Ashbya gossypii</name>
    <dbReference type="NCBI Taxonomy" id="284811"/>
    <lineage>
        <taxon>Eukaryota</taxon>
        <taxon>Fungi</taxon>
        <taxon>Dikarya</taxon>
        <taxon>Ascomycota</taxon>
        <taxon>Saccharomycotina</taxon>
        <taxon>Saccharomycetes</taxon>
        <taxon>Saccharomycetales</taxon>
        <taxon>Saccharomycetaceae</taxon>
        <taxon>Eremothecium</taxon>
    </lineage>
</organism>
<dbReference type="Pfam" id="PF04192">
    <property type="entry name" value="Utp21"/>
    <property type="match status" value="1"/>
</dbReference>
<dbReference type="FunFam" id="2.130.10.10:FF:000410">
    <property type="entry name" value="U3 small nucleolar RNA-associated protein 21"/>
    <property type="match status" value="1"/>
</dbReference>
<dbReference type="InterPro" id="IPR059157">
    <property type="entry name" value="WDR36-Utp21_N"/>
</dbReference>
<dbReference type="InterPro" id="IPR015943">
    <property type="entry name" value="WD40/YVTN_repeat-like_dom_sf"/>
</dbReference>
<sequence>MEKSWYPTRELAAASPNHQQQCSKSVAYRQRSCVVKAGRVVVSFCLMKLVFRDLKNLYGHRARCTSLTNSQAYSSRLRSARPLLINMAESDVAKRQRTGKNVSGQAAHASRIFSPFRVVGNVTNETPFAVGTLGTTFYIATSVGKSFQIYDASNLHLLFVSAQQTSSPITCLATHHHYLYAGFGKHVGIYKRGQLERLLTLPDCNATVRHMCVFGGYLCVSADDNSVYVFKTEGGSKYPTEFYTKFNIGSLLGGEILELVHLPTYLNKLVVVTHSNIVLYNIRTRKMLFSSDEFPDRITAAECAPALDVLALGTITGEVVLYNMKKGRKIRSIQTTNRVSSLSFRTDGSAHMAIASTNGDLVFYDLNRKTRIHVLKGIHRDTYGGISKVSFLNGQSIVVTSGGDNQLKEFAFDPSLSQSESETVVQPPRLLRSRGGHSQPPSRICFADSHSHFLMSASKDRSLWGFSLRKDAQSQEFSQRLHKNKDGSRIGGSTMKEKFPEIIALAIENFREGDWENVVTAHNGERAARTWNTKTKRVGRWTLSTSDDGLVKSVAMTQCGNFALIGSSNGGISVYNLQSGIKRKVYKMHKGSVTGLAVDGMNRKMVSCGLDGLVGFYDFTTNSFLGKLQLGAPITQLVYHRASELFAVALDDFSIQVIDSVTQRVVRQLWGHSNRITAFDFSPDGRWIVSASLDSTLRTWDLPTGTCIDGVRLESVATNVQFSANGDILATTHVAGNGIAIWSNRSQFKAISTRQIDEEAFARLLLPSASEDGGVSMLEGAFDAEDEEQSMGTYKSLEQINESLITLSLGPRNKMNTLLKLDVIRQRSKPKEAPKKPEKAPFFLQLTGEKVGDDASGREDALNANATTSLKEQEEKAASMQVQDQLAKFKPTTKLGFESEFTKLLRTSAAESDYNNFLVHLVNMSPASIDLEIRSLNAFEPFEEIVWFIEALVEGLKSGKNFDLYEAFMSLLFKAHGDIINANNKHEGIARSLQEWRAIHNSREHLDDLVKFCSSIINFVTTT</sequence>
<reference evidence="7" key="2">
    <citation type="journal article" date="2013" name="G3 (Bethesda)">
        <title>Genomes of Ashbya fungi isolated from insects reveal four mating-type loci, numerous translocations, lack of transposons, and distinct gene duplications.</title>
        <authorList>
            <person name="Dietrich F.S."/>
            <person name="Voegeli S."/>
            <person name="Kuo S."/>
            <person name="Philippsen P."/>
        </authorList>
    </citation>
    <scope>GENOME REANNOTATION</scope>
    <source>
        <strain evidence="7">ATCC 10895 / CBS 109.51 / FGSC 9923 / NRRL Y-1056</strain>
    </source>
</reference>
<dbReference type="SUPFAM" id="SSF50978">
    <property type="entry name" value="WD40 repeat-like"/>
    <property type="match status" value="1"/>
</dbReference>
<dbReference type="GO" id="GO:0032040">
    <property type="term" value="C:small-subunit processome"/>
    <property type="evidence" value="ECO:0000318"/>
    <property type="project" value="GO_Central"/>
</dbReference>
<keyword evidence="1 3" id="KW-0853">WD repeat</keyword>
<dbReference type="GeneID" id="4621145"/>
<evidence type="ECO:0000313" key="6">
    <source>
        <dbReference type="EMBL" id="AAS52765.2"/>
    </source>
</evidence>
<dbReference type="Proteomes" id="UP000000591">
    <property type="component" value="Chromosome V"/>
</dbReference>
<dbReference type="SUPFAM" id="SSF50998">
    <property type="entry name" value="Quinoprotein alcohol dehydrogenase-like"/>
    <property type="match status" value="1"/>
</dbReference>
<dbReference type="PROSITE" id="PS50082">
    <property type="entry name" value="WD_REPEATS_2"/>
    <property type="match status" value="1"/>
</dbReference>
<dbReference type="PANTHER" id="PTHR22840:SF12">
    <property type="entry name" value="WD REPEAT-CONTAINING PROTEIN 36"/>
    <property type="match status" value="1"/>
</dbReference>
<dbReference type="GO" id="GO:0006364">
    <property type="term" value="P:rRNA processing"/>
    <property type="evidence" value="ECO:0000318"/>
    <property type="project" value="GO_Central"/>
</dbReference>
<keyword evidence="2" id="KW-0677">Repeat</keyword>
<evidence type="ECO:0000256" key="2">
    <source>
        <dbReference type="ARBA" id="ARBA00022737"/>
    </source>
</evidence>
<proteinExistence type="predicted"/>
<dbReference type="OrthoDB" id="10250769at2759"/>
<dbReference type="eggNOG" id="KOG1539">
    <property type="taxonomic scope" value="Eukaryota"/>
</dbReference>
<evidence type="ECO:0000256" key="1">
    <source>
        <dbReference type="ARBA" id="ARBA00022574"/>
    </source>
</evidence>
<dbReference type="EMBL" id="AE016818">
    <property type="protein sequence ID" value="AAS52765.2"/>
    <property type="molecule type" value="Genomic_DNA"/>
</dbReference>
<dbReference type="FunFam" id="2.130.10.10:FF:000710">
    <property type="entry name" value="U3 snoRNP protein"/>
    <property type="match status" value="1"/>
</dbReference>
<dbReference type="FunCoup" id="Q757D2">
    <property type="interactions" value="1223"/>
</dbReference>
<name>Q757D2_EREGS</name>
<protein>
    <submittedName>
        <fullName evidence="6">AER081Cp</fullName>
    </submittedName>
</protein>
<dbReference type="CDD" id="cd00200">
    <property type="entry name" value="WD40"/>
    <property type="match status" value="1"/>
</dbReference>
<dbReference type="PROSITE" id="PS50294">
    <property type="entry name" value="WD_REPEATS_REGION"/>
    <property type="match status" value="1"/>
</dbReference>
<dbReference type="STRING" id="284811.Q757D2"/>
<dbReference type="HOGENOM" id="CLU_002774_2_0_1"/>
<dbReference type="InParanoid" id="Q757D2"/>
<dbReference type="InterPro" id="IPR011047">
    <property type="entry name" value="Quinoprotein_ADH-like_sf"/>
</dbReference>
<evidence type="ECO:0000256" key="3">
    <source>
        <dbReference type="PROSITE-ProRule" id="PRU00221"/>
    </source>
</evidence>
<reference evidence="6 7" key="1">
    <citation type="journal article" date="2004" name="Science">
        <title>The Ashbya gossypii genome as a tool for mapping the ancient Saccharomyces cerevisiae genome.</title>
        <authorList>
            <person name="Dietrich F.S."/>
            <person name="Voegeli S."/>
            <person name="Brachat S."/>
            <person name="Lerch A."/>
            <person name="Gates K."/>
            <person name="Steiner S."/>
            <person name="Mohr C."/>
            <person name="Pohlmann R."/>
            <person name="Luedi P."/>
            <person name="Choi S."/>
            <person name="Wing R.A."/>
            <person name="Flavier A."/>
            <person name="Gaffney T.D."/>
            <person name="Philippsen P."/>
        </authorList>
    </citation>
    <scope>NUCLEOTIDE SEQUENCE [LARGE SCALE GENOMIC DNA]</scope>
    <source>
        <strain evidence="7">ATCC 10895 / CBS 109.51 / FGSC 9923 / NRRL Y-1056</strain>
    </source>
</reference>
<dbReference type="SMART" id="SM00320">
    <property type="entry name" value="WD40"/>
    <property type="match status" value="10"/>
</dbReference>